<evidence type="ECO:0000313" key="1">
    <source>
        <dbReference type="EMBL" id="MBS3061699.1"/>
    </source>
</evidence>
<evidence type="ECO:0000313" key="2">
    <source>
        <dbReference type="Proteomes" id="UP000675968"/>
    </source>
</evidence>
<dbReference type="EMBL" id="JAGVWC010000010">
    <property type="protein sequence ID" value="MBS3061699.1"/>
    <property type="molecule type" value="Genomic_DNA"/>
</dbReference>
<dbReference type="Gene3D" id="3.40.50.1450">
    <property type="entry name" value="HybD-like"/>
    <property type="match status" value="1"/>
</dbReference>
<name>A0A8T4L852_9ARCH</name>
<protein>
    <recommendedName>
        <fullName evidence="3">Hydrogenase maturation protease</fullName>
    </recommendedName>
</protein>
<accession>A0A8T4L852</accession>
<organism evidence="1 2">
    <name type="scientific">Candidatus Iainarchaeum sp</name>
    <dbReference type="NCBI Taxonomy" id="3101447"/>
    <lineage>
        <taxon>Archaea</taxon>
        <taxon>Candidatus Iainarchaeota</taxon>
        <taxon>Candidatus Iainarchaeia</taxon>
        <taxon>Candidatus Iainarchaeales</taxon>
        <taxon>Candidatus Iainarchaeaceae</taxon>
        <taxon>Candidatus Iainarchaeum</taxon>
    </lineage>
</organism>
<comment type="caution">
    <text evidence="1">The sequence shown here is derived from an EMBL/GenBank/DDBJ whole genome shotgun (WGS) entry which is preliminary data.</text>
</comment>
<sequence length="130" mass="14410">MGTVRILVFGNPLVAEDSIALKILPLLRKRFPTIAFVEFDAVEDLEKEGSDLTILDAVEGIEKVSVLTDIDSFENTKRFSMHDFDLGQSLKLLKAMGLLKTVNIIGIPMTYPAKKAFSEIVPVIEAMERA</sequence>
<gene>
    <name evidence="1" type="ORF">J4215_03900</name>
</gene>
<reference evidence="1" key="2">
    <citation type="submission" date="2021-05" db="EMBL/GenBank/DDBJ databases">
        <title>Protein family content uncovers lineage relationships and bacterial pathway maintenance mechanisms in DPANN archaea.</title>
        <authorList>
            <person name="Castelle C.J."/>
            <person name="Meheust R."/>
            <person name="Jaffe A.L."/>
            <person name="Seitz K."/>
            <person name="Gong X."/>
            <person name="Baker B.J."/>
            <person name="Banfield J.F."/>
        </authorList>
    </citation>
    <scope>NUCLEOTIDE SEQUENCE</scope>
    <source>
        <strain evidence="1">RIFCSPLOWO2_01_FULL_AR10_48_17</strain>
    </source>
</reference>
<dbReference type="Proteomes" id="UP000675968">
    <property type="component" value="Unassembled WGS sequence"/>
</dbReference>
<dbReference type="AlphaFoldDB" id="A0A8T4L852"/>
<reference evidence="1" key="1">
    <citation type="submission" date="2021-03" db="EMBL/GenBank/DDBJ databases">
        <authorList>
            <person name="Jaffe A."/>
        </authorList>
    </citation>
    <scope>NUCLEOTIDE SEQUENCE</scope>
    <source>
        <strain evidence="1">RIFCSPLOWO2_01_FULL_AR10_48_17</strain>
    </source>
</reference>
<dbReference type="InterPro" id="IPR023430">
    <property type="entry name" value="Pept_HybD-like_dom_sf"/>
</dbReference>
<dbReference type="SUPFAM" id="SSF53163">
    <property type="entry name" value="HybD-like"/>
    <property type="match status" value="1"/>
</dbReference>
<proteinExistence type="predicted"/>
<evidence type="ECO:0008006" key="3">
    <source>
        <dbReference type="Google" id="ProtNLM"/>
    </source>
</evidence>